<keyword evidence="4" id="KW-0547">Nucleotide-binding</keyword>
<evidence type="ECO:0000256" key="10">
    <source>
        <dbReference type="SAM" id="Phobius"/>
    </source>
</evidence>
<evidence type="ECO:0000256" key="9">
    <source>
        <dbReference type="SAM" id="MobiDB-lite"/>
    </source>
</evidence>
<dbReference type="Proteomes" id="UP001271007">
    <property type="component" value="Unassembled WGS sequence"/>
</dbReference>
<dbReference type="FunFam" id="3.40.50.300:FF:000287">
    <property type="entry name" value="Multidrug ABC transporter ATP-binding protein"/>
    <property type="match status" value="1"/>
</dbReference>
<evidence type="ECO:0008006" key="15">
    <source>
        <dbReference type="Google" id="ProtNLM"/>
    </source>
</evidence>
<evidence type="ECO:0000256" key="5">
    <source>
        <dbReference type="ARBA" id="ARBA00022840"/>
    </source>
</evidence>
<comment type="caution">
    <text evidence="13">The sequence shown here is derived from an EMBL/GenBank/DDBJ whole genome shotgun (WGS) entry which is preliminary data.</text>
</comment>
<dbReference type="Pfam" id="PF00005">
    <property type="entry name" value="ABC_tran"/>
    <property type="match status" value="1"/>
</dbReference>
<dbReference type="InterPro" id="IPR027417">
    <property type="entry name" value="P-loop_NTPase"/>
</dbReference>
<feature type="domain" description="ABC transporter" evidence="11">
    <location>
        <begin position="609"/>
        <end position="843"/>
    </location>
</feature>
<evidence type="ECO:0000256" key="4">
    <source>
        <dbReference type="ARBA" id="ARBA00022741"/>
    </source>
</evidence>
<dbReference type="SMART" id="SM00382">
    <property type="entry name" value="AAA"/>
    <property type="match status" value="1"/>
</dbReference>
<accession>A0AAJ0GA91</accession>
<dbReference type="InterPro" id="IPR003593">
    <property type="entry name" value="AAA+_ATPase"/>
</dbReference>
<dbReference type="SUPFAM" id="SSF90123">
    <property type="entry name" value="ABC transporter transmembrane region"/>
    <property type="match status" value="1"/>
</dbReference>
<evidence type="ECO:0000256" key="8">
    <source>
        <dbReference type="ARBA" id="ARBA00024363"/>
    </source>
</evidence>
<dbReference type="PROSITE" id="PS50893">
    <property type="entry name" value="ABC_TRANSPORTER_2"/>
    <property type="match status" value="1"/>
</dbReference>
<dbReference type="InterPro" id="IPR039421">
    <property type="entry name" value="Type_1_exporter"/>
</dbReference>
<evidence type="ECO:0000313" key="13">
    <source>
        <dbReference type="EMBL" id="KAK3050175.1"/>
    </source>
</evidence>
<dbReference type="GO" id="GO:0005524">
    <property type="term" value="F:ATP binding"/>
    <property type="evidence" value="ECO:0007669"/>
    <property type="project" value="UniProtKB-KW"/>
</dbReference>
<feature type="transmembrane region" description="Helical" evidence="10">
    <location>
        <begin position="510"/>
        <end position="537"/>
    </location>
</feature>
<keyword evidence="2" id="KW-0813">Transport</keyword>
<dbReference type="Gene3D" id="3.40.50.300">
    <property type="entry name" value="P-loop containing nucleotide triphosphate hydrolases"/>
    <property type="match status" value="1"/>
</dbReference>
<comment type="subcellular location">
    <subcellularLocation>
        <location evidence="1">Membrane</location>
        <topology evidence="1">Multi-pass membrane protein</topology>
    </subcellularLocation>
</comment>
<evidence type="ECO:0000256" key="3">
    <source>
        <dbReference type="ARBA" id="ARBA00022692"/>
    </source>
</evidence>
<dbReference type="GO" id="GO:0016887">
    <property type="term" value="F:ATP hydrolysis activity"/>
    <property type="evidence" value="ECO:0007669"/>
    <property type="project" value="InterPro"/>
</dbReference>
<dbReference type="InterPro" id="IPR036640">
    <property type="entry name" value="ABC1_TM_sf"/>
</dbReference>
<evidence type="ECO:0000256" key="6">
    <source>
        <dbReference type="ARBA" id="ARBA00022989"/>
    </source>
</evidence>
<evidence type="ECO:0000313" key="14">
    <source>
        <dbReference type="Proteomes" id="UP001271007"/>
    </source>
</evidence>
<feature type="transmembrane region" description="Helical" evidence="10">
    <location>
        <begin position="16"/>
        <end position="40"/>
    </location>
</feature>
<feature type="transmembrane region" description="Helical" evidence="10">
    <location>
        <begin position="430"/>
        <end position="448"/>
    </location>
</feature>
<protein>
    <recommendedName>
        <fullName evidence="15">ABC transporter</fullName>
    </recommendedName>
</protein>
<gene>
    <name evidence="13" type="ORF">LTR09_008564</name>
</gene>
<dbReference type="InterPro" id="IPR017871">
    <property type="entry name" value="ABC_transporter-like_CS"/>
</dbReference>
<feature type="transmembrane region" description="Helical" evidence="10">
    <location>
        <begin position="131"/>
        <end position="155"/>
    </location>
</feature>
<keyword evidence="7 10" id="KW-0472">Membrane</keyword>
<dbReference type="SUPFAM" id="SSF52540">
    <property type="entry name" value="P-loop containing nucleoside triphosphate hydrolases"/>
    <property type="match status" value="1"/>
</dbReference>
<proteinExistence type="inferred from homology"/>
<keyword evidence="3 10" id="KW-0812">Transmembrane</keyword>
<keyword evidence="14" id="KW-1185">Reference proteome</keyword>
<dbReference type="Gene3D" id="1.20.1560.10">
    <property type="entry name" value="ABC transporter type 1, transmembrane domain"/>
    <property type="match status" value="1"/>
</dbReference>
<feature type="transmembrane region" description="Helical" evidence="10">
    <location>
        <begin position="69"/>
        <end position="90"/>
    </location>
</feature>
<name>A0AAJ0GA91_9PEZI</name>
<keyword evidence="6 10" id="KW-1133">Transmembrane helix</keyword>
<dbReference type="GO" id="GO:0016020">
    <property type="term" value="C:membrane"/>
    <property type="evidence" value="ECO:0007669"/>
    <property type="project" value="UniProtKB-SubCell"/>
</dbReference>
<reference evidence="13" key="1">
    <citation type="submission" date="2023-04" db="EMBL/GenBank/DDBJ databases">
        <title>Black Yeasts Isolated from many extreme environments.</title>
        <authorList>
            <person name="Coleine C."/>
            <person name="Stajich J.E."/>
            <person name="Selbmann L."/>
        </authorList>
    </citation>
    <scope>NUCLEOTIDE SEQUENCE</scope>
    <source>
        <strain evidence="13">CCFEE 5312</strain>
    </source>
</reference>
<feature type="region of interest" description="Disordered" evidence="9">
    <location>
        <begin position="229"/>
        <end position="252"/>
    </location>
</feature>
<dbReference type="PROSITE" id="PS00211">
    <property type="entry name" value="ABC_TRANSPORTER_1"/>
    <property type="match status" value="1"/>
</dbReference>
<dbReference type="Pfam" id="PF00664">
    <property type="entry name" value="ABC_membrane"/>
    <property type="match status" value="1"/>
</dbReference>
<feature type="transmembrane region" description="Helical" evidence="10">
    <location>
        <begin position="105"/>
        <end position="124"/>
    </location>
</feature>
<dbReference type="InterPro" id="IPR003439">
    <property type="entry name" value="ABC_transporter-like_ATP-bd"/>
</dbReference>
<dbReference type="EMBL" id="JAWDJX010000034">
    <property type="protein sequence ID" value="KAK3050175.1"/>
    <property type="molecule type" value="Genomic_DNA"/>
</dbReference>
<evidence type="ECO:0000256" key="1">
    <source>
        <dbReference type="ARBA" id="ARBA00004141"/>
    </source>
</evidence>
<feature type="transmembrane region" description="Helical" evidence="10">
    <location>
        <begin position="405"/>
        <end position="424"/>
    </location>
</feature>
<evidence type="ECO:0000256" key="2">
    <source>
        <dbReference type="ARBA" id="ARBA00022448"/>
    </source>
</evidence>
<dbReference type="GO" id="GO:0140359">
    <property type="term" value="F:ABC-type transporter activity"/>
    <property type="evidence" value="ECO:0007669"/>
    <property type="project" value="InterPro"/>
</dbReference>
<keyword evidence="5" id="KW-0067">ATP-binding</keyword>
<evidence type="ECO:0000259" key="11">
    <source>
        <dbReference type="PROSITE" id="PS50893"/>
    </source>
</evidence>
<sequence>MARSANDSTALQTLHYIAPACVLVYFCAARAIATCCGYLVNSRFLKIIVDGRLVLHKPSKSAGGATRRYTAIALLAGICATLVGQAITYLARSLAEPGTWAPQDAVVYLMVSVFAYGSLVIGVAETSSPLWHPYLGACLLGAAFETPIAVLDLLLHNTKNDFVFSRLALQLCRTALLVAFCLIGSWHARQDRLTQCDQGDEAAPLLSNGAPNGAPTAAKSYGAFPGTDEEYDDGSSDIGSDAGDPDETKDLKKKQLKRVEEKGSWIGYVKEFKIFIPMLWPTKNRFVQGCLAVIGLVLFAERFLNVLVPRQLGIITEKLTENTGVFPVREVAIWGILSYLSSRAGLSVVQNLAELPVQQFAYKSIGAESFAHIMGLSMDFHNDKSSGELIRAVDQGQNLQGLLEFALFQVAPMFIDLGIAFVYVYILFDIYMSCILAFVGVAYIWVGAKTTAWSVRRRRRFNTAWRNESKVQNEAINNWQTVSHFNRGTYECDRYVKSIDEFNAAEMSYFMAYFIGGGAQSLIMVLGRLAASFLAIYRVSQGTVPLGNFITLTAYWRSIESPLAQVSWSIRRVTQMLTDSERLLQLFQTKATVHDIPDAKDISIKSGEVAFENVDFAYDVRKSTLKSVSFTAKPGQTVALVGETGGGKSTILKLLYRYYDVAGGSIKIDQQDIREVTLDSLRNSFGMVPQDPALFNVSIMENVRYARLDATDEEVKDACRAAAIHDKIDTFPDGYKSTVGERGVKLSGGELQRVAIARAILRQPKIVLLDEATSMIDAETEATIQQAFRRLTAGRTTFIIAHRLSTIQHADLILVINDGEVIERGTHEELFRLNGKYVALWSKQLSKDVKTVGTTLHVDEQDPAQLEIDTTAGST</sequence>
<organism evidence="13 14">
    <name type="scientific">Extremus antarcticus</name>
    <dbReference type="NCBI Taxonomy" id="702011"/>
    <lineage>
        <taxon>Eukaryota</taxon>
        <taxon>Fungi</taxon>
        <taxon>Dikarya</taxon>
        <taxon>Ascomycota</taxon>
        <taxon>Pezizomycotina</taxon>
        <taxon>Dothideomycetes</taxon>
        <taxon>Dothideomycetidae</taxon>
        <taxon>Mycosphaerellales</taxon>
        <taxon>Extremaceae</taxon>
        <taxon>Extremus</taxon>
    </lineage>
</organism>
<dbReference type="InterPro" id="IPR011527">
    <property type="entry name" value="ABC1_TM_dom"/>
</dbReference>
<dbReference type="PROSITE" id="PS50929">
    <property type="entry name" value="ABC_TM1F"/>
    <property type="match status" value="1"/>
</dbReference>
<feature type="domain" description="ABC transmembrane type-1" evidence="12">
    <location>
        <begin position="292"/>
        <end position="575"/>
    </location>
</feature>
<dbReference type="PANTHER" id="PTHR24221">
    <property type="entry name" value="ATP-BINDING CASSETTE SUB-FAMILY B"/>
    <property type="match status" value="1"/>
</dbReference>
<dbReference type="CDD" id="cd18583">
    <property type="entry name" value="ABC_6TM_HMT1"/>
    <property type="match status" value="1"/>
</dbReference>
<comment type="similarity">
    <text evidence="8">Belongs to the ABC transporter superfamily. ABCB family. Heavy Metal importer (TC 3.A.1.210) subfamily.</text>
</comment>
<evidence type="ECO:0000256" key="7">
    <source>
        <dbReference type="ARBA" id="ARBA00023136"/>
    </source>
</evidence>
<evidence type="ECO:0000259" key="12">
    <source>
        <dbReference type="PROSITE" id="PS50929"/>
    </source>
</evidence>
<dbReference type="AlphaFoldDB" id="A0AAJ0GA91"/>
<dbReference type="PANTHER" id="PTHR24221:SF503">
    <property type="entry name" value="MITOCHONDRIAL POTASSIUM CHANNEL ATP-BINDING SUBUNIT"/>
    <property type="match status" value="1"/>
</dbReference>
<feature type="transmembrane region" description="Helical" evidence="10">
    <location>
        <begin position="167"/>
        <end position="186"/>
    </location>
</feature>